<evidence type="ECO:0000313" key="3">
    <source>
        <dbReference type="Proteomes" id="UP000324800"/>
    </source>
</evidence>
<dbReference type="GO" id="GO:0004674">
    <property type="term" value="F:protein serine/threonine kinase activity"/>
    <property type="evidence" value="ECO:0007669"/>
    <property type="project" value="InterPro"/>
</dbReference>
<dbReference type="GO" id="GO:0010506">
    <property type="term" value="P:regulation of autophagy"/>
    <property type="evidence" value="ECO:0007669"/>
    <property type="project" value="InterPro"/>
</dbReference>
<dbReference type="Pfam" id="PF00069">
    <property type="entry name" value="Pkinase"/>
    <property type="match status" value="1"/>
</dbReference>
<comment type="caution">
    <text evidence="2">The sequence shown here is derived from an EMBL/GenBank/DDBJ whole genome shotgun (WGS) entry which is preliminary data.</text>
</comment>
<evidence type="ECO:0000313" key="2">
    <source>
        <dbReference type="EMBL" id="KAA6315199.1"/>
    </source>
</evidence>
<dbReference type="Proteomes" id="UP000324800">
    <property type="component" value="Unassembled WGS sequence"/>
</dbReference>
<dbReference type="AlphaFoldDB" id="A0A5J4Q2D2"/>
<dbReference type="OrthoDB" id="346907at2759"/>
<protein>
    <recommendedName>
        <fullName evidence="1">Protein kinase domain-containing protein</fullName>
    </recommendedName>
</protein>
<accession>A0A5J4Q2D2</accession>
<sequence>MIKGKGGNSKIDMWSVGIIMYELKMKRNPFPSGSYSELLESINKDIACPQELMTTPDEIEQAFTPGQGYNYNKKDSNQDKQQYWSLLQGLLQRDPLKRLSAEDALKHP</sequence>
<feature type="non-terminal residue" evidence="2">
    <location>
        <position position="108"/>
    </location>
</feature>
<dbReference type="PANTHER" id="PTHR24348">
    <property type="entry name" value="SERINE/THREONINE-PROTEIN KINASE UNC-51-RELATED"/>
    <property type="match status" value="1"/>
</dbReference>
<dbReference type="InterPro" id="IPR011009">
    <property type="entry name" value="Kinase-like_dom_sf"/>
</dbReference>
<dbReference type="GO" id="GO:0005524">
    <property type="term" value="F:ATP binding"/>
    <property type="evidence" value="ECO:0007669"/>
    <property type="project" value="InterPro"/>
</dbReference>
<organism evidence="2 3">
    <name type="scientific">Streblomastix strix</name>
    <dbReference type="NCBI Taxonomy" id="222440"/>
    <lineage>
        <taxon>Eukaryota</taxon>
        <taxon>Metamonada</taxon>
        <taxon>Preaxostyla</taxon>
        <taxon>Oxymonadida</taxon>
        <taxon>Streblomastigidae</taxon>
        <taxon>Streblomastix</taxon>
    </lineage>
</organism>
<name>A0A5J4Q2D2_9EUKA</name>
<dbReference type="SUPFAM" id="SSF56112">
    <property type="entry name" value="Protein kinase-like (PK-like)"/>
    <property type="match status" value="1"/>
</dbReference>
<dbReference type="Gene3D" id="1.10.510.10">
    <property type="entry name" value="Transferase(Phosphotransferase) domain 1"/>
    <property type="match status" value="1"/>
</dbReference>
<feature type="domain" description="Protein kinase" evidence="1">
    <location>
        <begin position="1"/>
        <end position="108"/>
    </location>
</feature>
<dbReference type="InterPro" id="IPR045269">
    <property type="entry name" value="Atg1-like"/>
</dbReference>
<dbReference type="EMBL" id="SNRW01047525">
    <property type="protein sequence ID" value="KAA6315199.1"/>
    <property type="molecule type" value="Genomic_DNA"/>
</dbReference>
<evidence type="ECO:0000259" key="1">
    <source>
        <dbReference type="PROSITE" id="PS50011"/>
    </source>
</evidence>
<dbReference type="GO" id="GO:0005737">
    <property type="term" value="C:cytoplasm"/>
    <property type="evidence" value="ECO:0007669"/>
    <property type="project" value="TreeGrafter"/>
</dbReference>
<reference evidence="2 3" key="1">
    <citation type="submission" date="2019-03" db="EMBL/GenBank/DDBJ databases">
        <title>Single cell metagenomics reveals metabolic interactions within the superorganism composed of flagellate Streblomastix strix and complex community of Bacteroidetes bacteria on its surface.</title>
        <authorList>
            <person name="Treitli S.C."/>
            <person name="Kolisko M."/>
            <person name="Husnik F."/>
            <person name="Keeling P."/>
            <person name="Hampl V."/>
        </authorList>
    </citation>
    <scope>NUCLEOTIDE SEQUENCE [LARGE SCALE GENOMIC DNA]</scope>
    <source>
        <strain evidence="2">ST1C</strain>
    </source>
</reference>
<proteinExistence type="predicted"/>
<dbReference type="PROSITE" id="PS50011">
    <property type="entry name" value="PROTEIN_KINASE_DOM"/>
    <property type="match status" value="1"/>
</dbReference>
<gene>
    <name evidence="2" type="ORF">EZS28_055454</name>
</gene>
<dbReference type="InterPro" id="IPR000719">
    <property type="entry name" value="Prot_kinase_dom"/>
</dbReference>